<protein>
    <submittedName>
        <fullName evidence="1">Uncharacterized protein</fullName>
    </submittedName>
</protein>
<dbReference type="Proteomes" id="UP000315783">
    <property type="component" value="Unassembled WGS sequence"/>
</dbReference>
<name>A0A545USB8_9HYPO</name>
<keyword evidence="2" id="KW-1185">Reference proteome</keyword>
<dbReference type="AlphaFoldDB" id="A0A545USB8"/>
<comment type="caution">
    <text evidence="1">The sequence shown here is derived from an EMBL/GenBank/DDBJ whole genome shotgun (WGS) entry which is preliminary data.</text>
</comment>
<evidence type="ECO:0000313" key="1">
    <source>
        <dbReference type="EMBL" id="TQV92350.1"/>
    </source>
</evidence>
<evidence type="ECO:0000313" key="2">
    <source>
        <dbReference type="Proteomes" id="UP000315783"/>
    </source>
</evidence>
<dbReference type="EMBL" id="SPUK01000015">
    <property type="protein sequence ID" value="TQV92350.1"/>
    <property type="molecule type" value="Genomic_DNA"/>
</dbReference>
<sequence length="128" mass="14440">MTAALIKVSYPKRGGYTWQYWKRRINVDVGGGVWRGKRGSLHGSASVYCKCIQSGKSVEIKGGRRRAGVTGSRVRKRPQTSLGRYTGIDRHGFLLWSPRPLNYLTMAKAVYDYDVTREGVRESELASR</sequence>
<accession>A0A545USB8</accession>
<gene>
    <name evidence="1" type="ORF">IF1G_08868</name>
</gene>
<proteinExistence type="predicted"/>
<reference evidence="1 2" key="1">
    <citation type="journal article" date="2019" name="Appl. Microbiol. Biotechnol.">
        <title>Genome sequence of Isaria javanica and comparative genome analysis insights into family S53 peptidase evolution in fungal entomopathogens.</title>
        <authorList>
            <person name="Lin R."/>
            <person name="Zhang X."/>
            <person name="Xin B."/>
            <person name="Zou M."/>
            <person name="Gao Y."/>
            <person name="Qin F."/>
            <person name="Hu Q."/>
            <person name="Xie B."/>
            <person name="Cheng X."/>
        </authorList>
    </citation>
    <scope>NUCLEOTIDE SEQUENCE [LARGE SCALE GENOMIC DNA]</scope>
    <source>
        <strain evidence="1 2">IJ1G</strain>
    </source>
</reference>
<organism evidence="1 2">
    <name type="scientific">Cordyceps javanica</name>
    <dbReference type="NCBI Taxonomy" id="43265"/>
    <lineage>
        <taxon>Eukaryota</taxon>
        <taxon>Fungi</taxon>
        <taxon>Dikarya</taxon>
        <taxon>Ascomycota</taxon>
        <taxon>Pezizomycotina</taxon>
        <taxon>Sordariomycetes</taxon>
        <taxon>Hypocreomycetidae</taxon>
        <taxon>Hypocreales</taxon>
        <taxon>Cordycipitaceae</taxon>
        <taxon>Cordyceps</taxon>
    </lineage>
</organism>